<evidence type="ECO:0000256" key="5">
    <source>
        <dbReference type="SAM" id="Coils"/>
    </source>
</evidence>
<feature type="compositionally biased region" description="Polar residues" evidence="6">
    <location>
        <begin position="1171"/>
        <end position="1184"/>
    </location>
</feature>
<dbReference type="InterPro" id="IPR035897">
    <property type="entry name" value="Toll_tir_struct_dom_sf"/>
</dbReference>
<dbReference type="InterPro" id="IPR058192">
    <property type="entry name" value="WHD_ROQ1-like"/>
</dbReference>
<evidence type="ECO:0000256" key="1">
    <source>
        <dbReference type="ARBA" id="ARBA00022614"/>
    </source>
</evidence>
<sequence>MASKIWVYDLLSWWRGKPKVASSSTRISSGSESESWVYDVFLSFRGEDTRYQFTDHLYTALNRAGIKSYRDSEGLGKGEVLAASLINAIQGSRICLIVFSENYADSRWCLDELVHIIKCRDTLGQMVVPIFYRVNPSDVRRQTGTFAAAFQKHEARRHDIGTYRISTWRTALTEAGNLSGWHPMSNWSEAEFIKIIVDDISERLNNTYLHVALHPVGIDSRLQDIIRLGVKLDDDVRLVGIWGMGGSGKTTLAKAIYKEYYHEFEGKSFLANVRETAKKSNGMINLQERLLSDILKPTEVKVGDADRGVIVIQQRLKSKKVLVIVDDVDEVDQLSALAIWHSSFGPGSRIIITTRDRHLLEILQVDTIYLTREMEEEEALELFSWHAFHNPCPDAEFLQLSRSVCTYCRGLPLALEVLGSLLFQRSVQQWKSTLDKLEKYPNDKIQKVLRISFDALDKNQKAIFLHISCFFIGMDKNYVTKILDGCGLFAEIDISVLLQRCLVIVGEKNKLMMHDLLRDMGREVVREESYDDPEERSRLWCREDIIDVLTEESGTKKIEGLALNLQRTNKKSFRTKAFTMMQKLKLLQLNYVKLTGDYDHLSKNLSWLCWHGFSKKFIGNDFLYQGNLVSMDLRYSNLVQVWEHPTLLGKLKILNLSHSPYLTQSPDLSKLPNLEYFIMKDCRSLSEIHPSIGDVKRLALVNLKDCQKLKDLPRSFYKLKFMETLVLSGCSRFENLVEDIGDMASLTTLVVSGTAISRVPSCMGRLKNLNYSSVQGLVRLKLRFPEVPKNYFPAQYYTSLTYLDIESSSVHNLAELCGLSHLERPCFNNCKNLPASGDLPTRSKELESDHCTALELSKQSMIQGWTASRDGGICLPANDFPLQFAYVRESDHVFFQVPQIFGCNLKAFTVSVVCFPCFDQDISPSGISIFCTNHTKDIRFTVQQTHLTERTAHEVIWRVNLSNNEFYLEDDDFVEVEVVIGSGFRVKKTGVILVWDPKHINENTTECEPIPYEYLTSDTDKEAGPSHVSTDGDRPSERWRALMQEQPMSPQNASSTETKGHKQNHKSSKPESATSFQDDNSFVSEFYNYKLSLVASNSKSGKEELETEVERLKEQLKQANIEKAEITSKFEKLTSKFEKLSATCRSQRQELQELKQTLAARTPSPNKDALRNQTSPGVQTSATPPQREKIEGKLQQDKCDWKTPSPETKSRQAFAKSLQLTSTENIVKSVRTRNGHQSKRATTQLKKWAVESKPASQPAGWAGF</sequence>
<dbReference type="GO" id="GO:0043531">
    <property type="term" value="F:ADP binding"/>
    <property type="evidence" value="ECO:0007669"/>
    <property type="project" value="InterPro"/>
</dbReference>
<gene>
    <name evidence="8" type="ORF">M0R45_027214</name>
</gene>
<dbReference type="Gene3D" id="3.40.50.10140">
    <property type="entry name" value="Toll/interleukin-1 receptor homology (TIR) domain"/>
    <property type="match status" value="1"/>
</dbReference>
<organism evidence="8 9">
    <name type="scientific">Rubus argutus</name>
    <name type="common">Southern blackberry</name>
    <dbReference type="NCBI Taxonomy" id="59490"/>
    <lineage>
        <taxon>Eukaryota</taxon>
        <taxon>Viridiplantae</taxon>
        <taxon>Streptophyta</taxon>
        <taxon>Embryophyta</taxon>
        <taxon>Tracheophyta</taxon>
        <taxon>Spermatophyta</taxon>
        <taxon>Magnoliopsida</taxon>
        <taxon>eudicotyledons</taxon>
        <taxon>Gunneridae</taxon>
        <taxon>Pentapetalae</taxon>
        <taxon>rosids</taxon>
        <taxon>fabids</taxon>
        <taxon>Rosales</taxon>
        <taxon>Rosaceae</taxon>
        <taxon>Rosoideae</taxon>
        <taxon>Rosoideae incertae sedis</taxon>
        <taxon>Rubus</taxon>
    </lineage>
</organism>
<dbReference type="InterPro" id="IPR032675">
    <property type="entry name" value="LRR_dom_sf"/>
</dbReference>
<dbReference type="Gene3D" id="3.80.10.10">
    <property type="entry name" value="Ribonuclease Inhibitor"/>
    <property type="match status" value="2"/>
</dbReference>
<proteinExistence type="predicted"/>
<feature type="region of interest" description="Disordered" evidence="6">
    <location>
        <begin position="1016"/>
        <end position="1035"/>
    </location>
</feature>
<evidence type="ECO:0000256" key="3">
    <source>
        <dbReference type="ARBA" id="ARBA00022821"/>
    </source>
</evidence>
<dbReference type="InterPro" id="IPR003593">
    <property type="entry name" value="AAA+_ATPase"/>
</dbReference>
<dbReference type="GO" id="GO:0007165">
    <property type="term" value="P:signal transduction"/>
    <property type="evidence" value="ECO:0007669"/>
    <property type="project" value="InterPro"/>
</dbReference>
<keyword evidence="4" id="KW-0520">NAD</keyword>
<feature type="coiled-coil region" evidence="5">
    <location>
        <begin position="1095"/>
        <end position="1157"/>
    </location>
</feature>
<dbReference type="Proteomes" id="UP001457282">
    <property type="component" value="Unassembled WGS sequence"/>
</dbReference>
<evidence type="ECO:0000256" key="4">
    <source>
        <dbReference type="ARBA" id="ARBA00023027"/>
    </source>
</evidence>
<dbReference type="SUPFAM" id="SSF52200">
    <property type="entry name" value="Toll/Interleukin receptor TIR domain"/>
    <property type="match status" value="1"/>
</dbReference>
<comment type="caution">
    <text evidence="8">The sequence shown here is derived from an EMBL/GenBank/DDBJ whole genome shotgun (WGS) entry which is preliminary data.</text>
</comment>
<dbReference type="InterPro" id="IPR000157">
    <property type="entry name" value="TIR_dom"/>
</dbReference>
<dbReference type="PANTHER" id="PTHR11017">
    <property type="entry name" value="LEUCINE-RICH REPEAT-CONTAINING PROTEIN"/>
    <property type="match status" value="1"/>
</dbReference>
<keyword evidence="9" id="KW-1185">Reference proteome</keyword>
<dbReference type="InterPro" id="IPR044974">
    <property type="entry name" value="Disease_R_plants"/>
</dbReference>
<evidence type="ECO:0000256" key="2">
    <source>
        <dbReference type="ARBA" id="ARBA00022737"/>
    </source>
</evidence>
<dbReference type="Gene3D" id="1.10.8.430">
    <property type="entry name" value="Helical domain of apoptotic protease-activating factors"/>
    <property type="match status" value="1"/>
</dbReference>
<dbReference type="SMART" id="SM00382">
    <property type="entry name" value="AAA"/>
    <property type="match status" value="1"/>
</dbReference>
<keyword evidence="3" id="KW-0611">Plant defense</keyword>
<feature type="region of interest" description="Disordered" evidence="6">
    <location>
        <begin position="1045"/>
        <end position="1076"/>
    </location>
</feature>
<keyword evidence="5" id="KW-0175">Coiled coil</keyword>
<dbReference type="PROSITE" id="PS50104">
    <property type="entry name" value="TIR"/>
    <property type="match status" value="1"/>
</dbReference>
<evidence type="ECO:0000259" key="7">
    <source>
        <dbReference type="PROSITE" id="PS50104"/>
    </source>
</evidence>
<dbReference type="InterPro" id="IPR027417">
    <property type="entry name" value="P-loop_NTPase"/>
</dbReference>
<dbReference type="FunFam" id="3.40.50.10140:FF:000007">
    <property type="entry name" value="Disease resistance protein (TIR-NBS-LRR class)"/>
    <property type="match status" value="1"/>
</dbReference>
<accession>A0AAW1X2I6</accession>
<dbReference type="Pfam" id="PF23282">
    <property type="entry name" value="WHD_ROQ1"/>
    <property type="match status" value="1"/>
</dbReference>
<feature type="region of interest" description="Disordered" evidence="6">
    <location>
        <begin position="1231"/>
        <end position="1264"/>
    </location>
</feature>
<keyword evidence="2" id="KW-0677">Repeat</keyword>
<dbReference type="InterPro" id="IPR036390">
    <property type="entry name" value="WH_DNA-bd_sf"/>
</dbReference>
<dbReference type="GO" id="GO:0006952">
    <property type="term" value="P:defense response"/>
    <property type="evidence" value="ECO:0007669"/>
    <property type="project" value="UniProtKB-KW"/>
</dbReference>
<feature type="region of interest" description="Disordered" evidence="6">
    <location>
        <begin position="1157"/>
        <end position="1213"/>
    </location>
</feature>
<dbReference type="EMBL" id="JBEDUW010000005">
    <property type="protein sequence ID" value="KAK9930163.1"/>
    <property type="molecule type" value="Genomic_DNA"/>
</dbReference>
<dbReference type="PANTHER" id="PTHR11017:SF575">
    <property type="entry name" value="ADP-RIBOSYL CYCLASE_CYCLIC ADP-RIBOSE HYDROLASE"/>
    <property type="match status" value="1"/>
</dbReference>
<feature type="compositionally biased region" description="Basic and acidic residues" evidence="6">
    <location>
        <begin position="1186"/>
        <end position="1201"/>
    </location>
</feature>
<reference evidence="8 9" key="1">
    <citation type="journal article" date="2023" name="G3 (Bethesda)">
        <title>A chromosome-length genome assembly and annotation of blackberry (Rubus argutus, cv. 'Hillquist').</title>
        <authorList>
            <person name="Bruna T."/>
            <person name="Aryal R."/>
            <person name="Dudchenko O."/>
            <person name="Sargent D.J."/>
            <person name="Mead D."/>
            <person name="Buti M."/>
            <person name="Cavallini A."/>
            <person name="Hytonen T."/>
            <person name="Andres J."/>
            <person name="Pham M."/>
            <person name="Weisz D."/>
            <person name="Mascagni F."/>
            <person name="Usai G."/>
            <person name="Natali L."/>
            <person name="Bassil N."/>
            <person name="Fernandez G.E."/>
            <person name="Lomsadze A."/>
            <person name="Armour M."/>
            <person name="Olukolu B."/>
            <person name="Poorten T."/>
            <person name="Britton C."/>
            <person name="Davik J."/>
            <person name="Ashrafi H."/>
            <person name="Aiden E.L."/>
            <person name="Borodovsky M."/>
            <person name="Worthington M."/>
        </authorList>
    </citation>
    <scope>NUCLEOTIDE SEQUENCE [LARGE SCALE GENOMIC DNA]</scope>
    <source>
        <strain evidence="8">PI 553951</strain>
    </source>
</reference>
<dbReference type="InterPro" id="IPR002182">
    <property type="entry name" value="NB-ARC"/>
</dbReference>
<keyword evidence="1" id="KW-0433">Leucine-rich repeat</keyword>
<dbReference type="Gene3D" id="3.40.50.300">
    <property type="entry name" value="P-loop containing nucleotide triphosphate hydrolases"/>
    <property type="match status" value="1"/>
</dbReference>
<dbReference type="PRINTS" id="PR00364">
    <property type="entry name" value="DISEASERSIST"/>
</dbReference>
<dbReference type="SUPFAM" id="SSF46785">
    <property type="entry name" value="Winged helix' DNA-binding domain"/>
    <property type="match status" value="1"/>
</dbReference>
<dbReference type="SUPFAM" id="SSF52540">
    <property type="entry name" value="P-loop containing nucleoside triphosphate hydrolases"/>
    <property type="match status" value="1"/>
</dbReference>
<dbReference type="InterPro" id="IPR042197">
    <property type="entry name" value="Apaf_helical"/>
</dbReference>
<dbReference type="Pfam" id="PF01582">
    <property type="entry name" value="TIR"/>
    <property type="match status" value="1"/>
</dbReference>
<evidence type="ECO:0000313" key="9">
    <source>
        <dbReference type="Proteomes" id="UP001457282"/>
    </source>
</evidence>
<name>A0AAW1X2I6_RUBAR</name>
<dbReference type="SMART" id="SM00255">
    <property type="entry name" value="TIR"/>
    <property type="match status" value="1"/>
</dbReference>
<dbReference type="SUPFAM" id="SSF52058">
    <property type="entry name" value="L domain-like"/>
    <property type="match status" value="1"/>
</dbReference>
<dbReference type="Pfam" id="PF00931">
    <property type="entry name" value="NB-ARC"/>
    <property type="match status" value="1"/>
</dbReference>
<evidence type="ECO:0000256" key="6">
    <source>
        <dbReference type="SAM" id="MobiDB-lite"/>
    </source>
</evidence>
<dbReference type="AlphaFoldDB" id="A0AAW1X2I6"/>
<feature type="compositionally biased region" description="Basic and acidic residues" evidence="6">
    <location>
        <begin position="1018"/>
        <end position="1035"/>
    </location>
</feature>
<evidence type="ECO:0000313" key="8">
    <source>
        <dbReference type="EMBL" id="KAK9930163.1"/>
    </source>
</evidence>
<protein>
    <recommendedName>
        <fullName evidence="7">TIR domain-containing protein</fullName>
    </recommendedName>
</protein>
<feature type="compositionally biased region" description="Polar residues" evidence="6">
    <location>
        <begin position="1046"/>
        <end position="1057"/>
    </location>
</feature>
<feature type="domain" description="TIR" evidence="7">
    <location>
        <begin position="36"/>
        <end position="204"/>
    </location>
</feature>